<dbReference type="Pfam" id="PF09534">
    <property type="entry name" value="Trp_oprn_chp"/>
    <property type="match status" value="1"/>
</dbReference>
<comment type="caution">
    <text evidence="3">The sequence shown here is derived from an EMBL/GenBank/DDBJ whole genome shotgun (WGS) entry which is preliminary data.</text>
</comment>
<feature type="transmembrane region" description="Helical" evidence="2">
    <location>
        <begin position="74"/>
        <end position="96"/>
    </location>
</feature>
<keyword evidence="2" id="KW-0812">Transmembrane</keyword>
<gene>
    <name evidence="3" type="ORF">RMCB_1904</name>
</gene>
<organism evidence="3 4">
    <name type="scientific">Mycolicibacterium brisbanense</name>
    <dbReference type="NCBI Taxonomy" id="146020"/>
    <lineage>
        <taxon>Bacteria</taxon>
        <taxon>Bacillati</taxon>
        <taxon>Actinomycetota</taxon>
        <taxon>Actinomycetes</taxon>
        <taxon>Mycobacteriales</taxon>
        <taxon>Mycobacteriaceae</taxon>
        <taxon>Mycolicibacterium</taxon>
    </lineage>
</organism>
<keyword evidence="2" id="KW-0472">Membrane</keyword>
<reference evidence="4" key="2">
    <citation type="submission" date="2016-02" db="EMBL/GenBank/DDBJ databases">
        <title>Draft genome sequence of five rapidly growing Mycobacterium species.</title>
        <authorList>
            <person name="Katahira K."/>
            <person name="Gotou Y."/>
            <person name="Iida K."/>
            <person name="Ogura Y."/>
            <person name="Hayashi T."/>
        </authorList>
    </citation>
    <scope>NUCLEOTIDE SEQUENCE [LARGE SCALE GENOMIC DNA]</scope>
    <source>
        <strain evidence="4">JCM15654</strain>
    </source>
</reference>
<dbReference type="InterPro" id="IPR019051">
    <property type="entry name" value="Trp_biosyn_TM_oprn/chp"/>
</dbReference>
<sequence length="205" mass="21139">MMRIAQVLLVAAALALWGASRMSWVQVSSFDGLGQPKNTVLTGAMWSTALIPLALVVLAAAVAVLAVRGWLLRLLALLVAVASAGMGYLGISLWVAKDVAVRAADLALVPVVQLTGTHQYYGGAVLTLVAAVCALAGAVLLMRSATGARAVAPRYAAPGARRAAAQGENADAPMSERMIWDALDEGHDPTGGQNGEQSDPDNKGR</sequence>
<evidence type="ECO:0008006" key="5">
    <source>
        <dbReference type="Google" id="ProtNLM"/>
    </source>
</evidence>
<dbReference type="RefSeq" id="WP_062828593.1">
    <property type="nucleotide sequence ID" value="NZ_BCSX01000020.1"/>
</dbReference>
<dbReference type="NCBIfam" id="TIGR02234">
    <property type="entry name" value="trp_oprn_chp"/>
    <property type="match status" value="1"/>
</dbReference>
<reference evidence="4" key="1">
    <citation type="journal article" date="2016" name="Genome Announc.">
        <title>Draft Genome Sequences of Five Rapidly Growing Mycobacterium Species, M. thermoresistibile, M. fortuitum subsp. acetamidolyticum, M. canariasense, M. brisbanense, and M. novocastrense.</title>
        <authorList>
            <person name="Katahira K."/>
            <person name="Ogura Y."/>
            <person name="Gotoh Y."/>
            <person name="Hayashi T."/>
        </authorList>
    </citation>
    <scope>NUCLEOTIDE SEQUENCE [LARGE SCALE GENOMIC DNA]</scope>
    <source>
        <strain evidence="4">JCM15654</strain>
    </source>
</reference>
<feature type="transmembrane region" description="Helical" evidence="2">
    <location>
        <begin position="120"/>
        <end position="141"/>
    </location>
</feature>
<dbReference type="InterPro" id="IPR011746">
    <property type="entry name" value="Trp_synth-assoc_CHP"/>
</dbReference>
<dbReference type="EMBL" id="BCSX01000020">
    <property type="protein sequence ID" value="GAS87808.1"/>
    <property type="molecule type" value="Genomic_DNA"/>
</dbReference>
<evidence type="ECO:0000256" key="1">
    <source>
        <dbReference type="SAM" id="MobiDB-lite"/>
    </source>
</evidence>
<keyword evidence="2" id="KW-1133">Transmembrane helix</keyword>
<protein>
    <recommendedName>
        <fullName evidence="5">Tryptophan-associated transmembrane protein</fullName>
    </recommendedName>
</protein>
<proteinExistence type="predicted"/>
<feature type="region of interest" description="Disordered" evidence="1">
    <location>
        <begin position="163"/>
        <end position="205"/>
    </location>
</feature>
<keyword evidence="4" id="KW-1185">Reference proteome</keyword>
<name>A0A100VXK2_9MYCO</name>
<evidence type="ECO:0000256" key="2">
    <source>
        <dbReference type="SAM" id="Phobius"/>
    </source>
</evidence>
<dbReference type="STRING" id="146020.RMCB_1904"/>
<dbReference type="AlphaFoldDB" id="A0A100VXK2"/>
<feature type="transmembrane region" description="Helical" evidence="2">
    <location>
        <begin position="45"/>
        <end position="67"/>
    </location>
</feature>
<accession>A0A100VXK2</accession>
<dbReference type="Proteomes" id="UP000069620">
    <property type="component" value="Unassembled WGS sequence"/>
</dbReference>
<evidence type="ECO:0000313" key="3">
    <source>
        <dbReference type="EMBL" id="GAS87808.1"/>
    </source>
</evidence>
<evidence type="ECO:0000313" key="4">
    <source>
        <dbReference type="Proteomes" id="UP000069620"/>
    </source>
</evidence>
<dbReference type="OrthoDB" id="4372702at2"/>